<evidence type="ECO:0000313" key="5">
    <source>
        <dbReference type="Proteomes" id="UP001139646"/>
    </source>
</evidence>
<evidence type="ECO:0000313" key="4">
    <source>
        <dbReference type="EMBL" id="MCI2284165.1"/>
    </source>
</evidence>
<dbReference type="PANTHER" id="PTHR45737:SF6">
    <property type="entry name" value="VON WILLEBRAND FACTOR A DOMAIN-CONTAINING PROTEIN 5A"/>
    <property type="match status" value="1"/>
</dbReference>
<gene>
    <name evidence="4" type="ORF">L3081_13220</name>
</gene>
<comment type="caution">
    <text evidence="4">The sequence shown here is derived from an EMBL/GenBank/DDBJ whole genome shotgun (WGS) entry which is preliminary data.</text>
</comment>
<protein>
    <submittedName>
        <fullName evidence="4">Marine proteobacterial sortase target protein</fullName>
    </submittedName>
</protein>
<keyword evidence="1" id="KW-1133">Transmembrane helix</keyword>
<dbReference type="SMART" id="SM00609">
    <property type="entry name" value="VIT"/>
    <property type="match status" value="1"/>
</dbReference>
<evidence type="ECO:0000259" key="2">
    <source>
        <dbReference type="PROSITE" id="PS50234"/>
    </source>
</evidence>
<dbReference type="SUPFAM" id="SSF53300">
    <property type="entry name" value="vWA-like"/>
    <property type="match status" value="1"/>
</dbReference>
<keyword evidence="1" id="KW-0812">Transmembrane</keyword>
<dbReference type="SMART" id="SM00327">
    <property type="entry name" value="VWA"/>
    <property type="match status" value="1"/>
</dbReference>
<keyword evidence="5" id="KW-1185">Reference proteome</keyword>
<keyword evidence="1" id="KW-0472">Membrane</keyword>
<dbReference type="NCBIfam" id="TIGR03788">
    <property type="entry name" value="marine_srt_targ"/>
    <property type="match status" value="1"/>
</dbReference>
<accession>A0ABS9X1P5</accession>
<organism evidence="4 5">
    <name type="scientific">Colwellia maritima</name>
    <dbReference type="NCBI Taxonomy" id="2912588"/>
    <lineage>
        <taxon>Bacteria</taxon>
        <taxon>Pseudomonadati</taxon>
        <taxon>Pseudomonadota</taxon>
        <taxon>Gammaproteobacteria</taxon>
        <taxon>Alteromonadales</taxon>
        <taxon>Colwelliaceae</taxon>
        <taxon>Colwellia</taxon>
    </lineage>
</organism>
<name>A0ABS9X1P5_9GAMM</name>
<dbReference type="PROSITE" id="PS51468">
    <property type="entry name" value="VIT"/>
    <property type="match status" value="1"/>
</dbReference>
<proteinExistence type="predicted"/>
<feature type="domain" description="VIT" evidence="3">
    <location>
        <begin position="55"/>
        <end position="183"/>
    </location>
</feature>
<dbReference type="InterPro" id="IPR013694">
    <property type="entry name" value="VIT"/>
</dbReference>
<dbReference type="Gene3D" id="3.40.50.410">
    <property type="entry name" value="von Willebrand factor, type A domain"/>
    <property type="match status" value="1"/>
</dbReference>
<feature type="domain" description="VWFA" evidence="2">
    <location>
        <begin position="370"/>
        <end position="540"/>
    </location>
</feature>
<evidence type="ECO:0000259" key="3">
    <source>
        <dbReference type="PROSITE" id="PS51468"/>
    </source>
</evidence>
<evidence type="ECO:0000256" key="1">
    <source>
        <dbReference type="SAM" id="Phobius"/>
    </source>
</evidence>
<dbReference type="Pfam" id="PF13768">
    <property type="entry name" value="VWA_3"/>
    <property type="match status" value="1"/>
</dbReference>
<dbReference type="InterPro" id="IPR002035">
    <property type="entry name" value="VWF_A"/>
</dbReference>
<reference evidence="4" key="1">
    <citation type="submission" date="2022-01" db="EMBL/GenBank/DDBJ databases">
        <title>Colwellia maritima, isolated from seawater.</title>
        <authorList>
            <person name="Kristyanto S."/>
            <person name="Jung J."/>
            <person name="Jeon C.O."/>
        </authorList>
    </citation>
    <scope>NUCLEOTIDE SEQUENCE</scope>
    <source>
        <strain evidence="4">MSW7</strain>
    </source>
</reference>
<feature type="transmembrane region" description="Helical" evidence="1">
    <location>
        <begin position="724"/>
        <end position="743"/>
    </location>
</feature>
<dbReference type="InterPro" id="IPR036465">
    <property type="entry name" value="vWFA_dom_sf"/>
</dbReference>
<dbReference type="PROSITE" id="PS50234">
    <property type="entry name" value="VWFA"/>
    <property type="match status" value="1"/>
</dbReference>
<dbReference type="InterPro" id="IPR022440">
    <property type="entry name" value="CHP03788"/>
</dbReference>
<dbReference type="EMBL" id="JAKKSL010000002">
    <property type="protein sequence ID" value="MCI2284165.1"/>
    <property type="molecule type" value="Genomic_DNA"/>
</dbReference>
<dbReference type="PANTHER" id="PTHR45737">
    <property type="entry name" value="VON WILLEBRAND FACTOR A DOMAIN-CONTAINING PROTEIN 5A"/>
    <property type="match status" value="1"/>
</dbReference>
<dbReference type="Proteomes" id="UP001139646">
    <property type="component" value="Unassembled WGS sequence"/>
</dbReference>
<dbReference type="Pfam" id="PF08487">
    <property type="entry name" value="VIT"/>
    <property type="match status" value="1"/>
</dbReference>
<sequence length="753" mass="84849">MKNINGLTHCQPSIRYNTPWKMFFLVVLITLVNLPNNVMAEEQSTQTIPYEDISSGSLYFKKERDYYAAITQKSDYQVNVNGLLAQVNFTQTFKNSSDSYVEAVYVFPLIDDASVSSMIMEIGERRIIGKIKEKQHAQQLYTKAKQQGKKVSLVSQQRPNLFTTKLANIAPGETIKISLTYMQSIRLTDETFALRIPLTLTPRYIPRERHVDRENTEEKIADTASPTKFTTSATTKINVNGWAISNARVPDANEITPYQTRITTGNPNEQLNPQQRVSLVVNLDGGIPVANITSLYHSIDETQQFNKRLITLTDKTARLDQDFVLQWQLAQGNTPKAAFFQQVDSQNEYQYGLLMLMPPKAVNEKNIKKDVIYIIDTSGSMGGVAIKQAKQSLNEALNFLNPSDTFNIIAFNTNTQHLFSESEGANSSNIDHAKHWLSTLEAGGGTNMYPAIELALKARQRESYYRQVIFITDGSVGNEAELLSLIHTNLANTRLHTIGIGSAPNGYFMSEAAKVGRGTYRYIGSINEVDEQMTQLFSQISKPLMHNIELAWPMADVEMFPNKIPDLYAGQPLLISARWLKQQNQTSIKNKNNEQTLNQLIKITGQLADKPWQENIALNIAPSVVDNSKEESNGVAQWWAKNKLDHLIRLRHRSDSRTQDVLQTQITELAIQHQLLSPFTSFIAVEEKVSRKKDQVLKKQAVKNLMPKGSTQSIPLANTALGIAQYYLIGSLLIIMAMFMQLFKTLNNKKQVS</sequence>
<dbReference type="RefSeq" id="WP_242286621.1">
    <property type="nucleotide sequence ID" value="NZ_JAKKSL010000002.1"/>
</dbReference>